<reference evidence="3" key="1">
    <citation type="journal article" date="2019" name="Int. J. Syst. Evol. Microbiol.">
        <title>The Global Catalogue of Microorganisms (GCM) 10K type strain sequencing project: providing services to taxonomists for standard genome sequencing and annotation.</title>
        <authorList>
            <consortium name="The Broad Institute Genomics Platform"/>
            <consortium name="The Broad Institute Genome Sequencing Center for Infectious Disease"/>
            <person name="Wu L."/>
            <person name="Ma J."/>
        </authorList>
    </citation>
    <scope>NUCLEOTIDE SEQUENCE [LARGE SCALE GENOMIC DNA]</scope>
    <source>
        <strain evidence="3">NBRC 108755</strain>
    </source>
</reference>
<organism evidence="2 3">
    <name type="scientific">Homoserinibacter gongjuensis</name>
    <dbReference type="NCBI Taxonomy" id="1162968"/>
    <lineage>
        <taxon>Bacteria</taxon>
        <taxon>Bacillati</taxon>
        <taxon>Actinomycetota</taxon>
        <taxon>Actinomycetes</taxon>
        <taxon>Micrococcales</taxon>
        <taxon>Microbacteriaceae</taxon>
        <taxon>Homoserinibacter</taxon>
    </lineage>
</organism>
<evidence type="ECO:0000313" key="3">
    <source>
        <dbReference type="Proteomes" id="UP001157069"/>
    </source>
</evidence>
<feature type="signal peptide" evidence="1">
    <location>
        <begin position="1"/>
        <end position="21"/>
    </location>
</feature>
<dbReference type="EMBL" id="BSVA01000001">
    <property type="protein sequence ID" value="GMA90921.1"/>
    <property type="molecule type" value="Genomic_DNA"/>
</dbReference>
<accession>A0ABQ6JWB0</accession>
<evidence type="ECO:0000313" key="2">
    <source>
        <dbReference type="EMBL" id="GMA90921.1"/>
    </source>
</evidence>
<dbReference type="PROSITE" id="PS51257">
    <property type="entry name" value="PROKAR_LIPOPROTEIN"/>
    <property type="match status" value="1"/>
</dbReference>
<gene>
    <name evidence="2" type="ORF">GCM10025869_14500</name>
</gene>
<feature type="chain" id="PRO_5046732613" evidence="1">
    <location>
        <begin position="22"/>
        <end position="244"/>
    </location>
</feature>
<sequence>MNHHRLLVLPAVAALAFALTACGGLPFPLPGGATPSPAVPAVDPQAVDVQAAEDLMREALPVAPADFDVENSEGLGEQTFASDWSVVDHDARRVARVLRTSESPGWADYSRGPGYVFDVEIVLMESTDAAGAAYNEIASAVAQPYEYTSDDETLRTEYAPLPEPSGRWPFGTVEQATEQTWSTGERASGWIVYYLAGPFILTVRASAIPGNDSEGALAEYADSVVPGLAVAVDALPAKLADAQG</sequence>
<name>A0ABQ6JWB0_9MICO</name>
<dbReference type="Proteomes" id="UP001157069">
    <property type="component" value="Unassembled WGS sequence"/>
</dbReference>
<proteinExistence type="predicted"/>
<protein>
    <submittedName>
        <fullName evidence="2">Uncharacterized protein</fullName>
    </submittedName>
</protein>
<evidence type="ECO:0000256" key="1">
    <source>
        <dbReference type="SAM" id="SignalP"/>
    </source>
</evidence>
<comment type="caution">
    <text evidence="2">The sequence shown here is derived from an EMBL/GenBank/DDBJ whole genome shotgun (WGS) entry which is preliminary data.</text>
</comment>
<dbReference type="RefSeq" id="WP_284298956.1">
    <property type="nucleotide sequence ID" value="NZ_BSVA01000001.1"/>
</dbReference>
<keyword evidence="3" id="KW-1185">Reference proteome</keyword>
<keyword evidence="1" id="KW-0732">Signal</keyword>